<evidence type="ECO:0000313" key="3">
    <source>
        <dbReference type="Proteomes" id="UP000216825"/>
    </source>
</evidence>
<keyword evidence="3" id="KW-1185">Reference proteome</keyword>
<dbReference type="Proteomes" id="UP000216825">
    <property type="component" value="Chromosome"/>
</dbReference>
<feature type="transmembrane region" description="Helical" evidence="1">
    <location>
        <begin position="12"/>
        <end position="30"/>
    </location>
</feature>
<name>A0A7D7KYQ2_KOCVA</name>
<proteinExistence type="predicted"/>
<accession>A0A7D7KYQ2</accession>
<organism evidence="2 3">
    <name type="scientific">Kocuria varians</name>
    <name type="common">Micrococcus varians</name>
    <dbReference type="NCBI Taxonomy" id="1272"/>
    <lineage>
        <taxon>Bacteria</taxon>
        <taxon>Bacillati</taxon>
        <taxon>Actinomycetota</taxon>
        <taxon>Actinomycetes</taxon>
        <taxon>Micrococcales</taxon>
        <taxon>Micrococcaceae</taxon>
        <taxon>Kocuria</taxon>
    </lineage>
</organism>
<keyword evidence="1" id="KW-0472">Membrane</keyword>
<dbReference type="AlphaFoldDB" id="A0A7D7KYQ2"/>
<evidence type="ECO:0000256" key="1">
    <source>
        <dbReference type="SAM" id="Phobius"/>
    </source>
</evidence>
<reference evidence="3" key="1">
    <citation type="submission" date="2017-08" db="EMBL/GenBank/DDBJ databases">
        <title>Draft Genome Sequence of Kocuria varians 80.</title>
        <authorList>
            <person name="Minaev M."/>
            <person name="Kurbakov K.A."/>
            <person name="Solodovnikova G.I."/>
            <person name="Kuznetsova O.A."/>
            <person name="Lisitsyn A.B."/>
        </authorList>
    </citation>
    <scope>NUCLEOTIDE SEQUENCE [LARGE SCALE GENOMIC DNA]</scope>
    <source>
        <strain evidence="3">80</strain>
    </source>
</reference>
<dbReference type="KEGG" id="kvr:CIB50_0000110"/>
<keyword evidence="1" id="KW-0812">Transmembrane</keyword>
<feature type="transmembrane region" description="Helical" evidence="1">
    <location>
        <begin position="171"/>
        <end position="190"/>
    </location>
</feature>
<evidence type="ECO:0000313" key="2">
    <source>
        <dbReference type="EMBL" id="QMS55429.1"/>
    </source>
</evidence>
<gene>
    <name evidence="2" type="ORF">CIB50_0000110</name>
</gene>
<sequence>MPSDAPVSRPARLIRGWAAAGVCTLCAAASHHAMDPAPLQPVLLALVLCLAGMVCVLLAGRRLGAVRTAFAVLASQVPFHLVFAAGGHASAAVDHGGVGLGAHPHHLHGAAATTTGAAAAPSGAGTAALDPSLLDPTLLETLGAALTGHMLWAHVAAAAVTFVLLRHAEDGWWRLVTAAVHVLFTAVELLRTVLVPWRPLRPVPQAHLLPPRTWSPVRVISRRGPPALSI</sequence>
<feature type="transmembrane region" description="Helical" evidence="1">
    <location>
        <begin position="42"/>
        <end position="60"/>
    </location>
</feature>
<dbReference type="EMBL" id="CP059343">
    <property type="protein sequence ID" value="QMS55429.1"/>
    <property type="molecule type" value="Genomic_DNA"/>
</dbReference>
<keyword evidence="1" id="KW-1133">Transmembrane helix</keyword>
<protein>
    <submittedName>
        <fullName evidence="2">Uncharacterized protein</fullName>
    </submittedName>
</protein>
<feature type="transmembrane region" description="Helical" evidence="1">
    <location>
        <begin position="142"/>
        <end position="165"/>
    </location>
</feature>
<reference evidence="2 3" key="2">
    <citation type="submission" date="2020-07" db="EMBL/GenBank/DDBJ databases">
        <title>Genome of starter culture bacteria Kocuria salsicia reveals its technological properties and safety for usage in meat industry.</title>
        <authorList>
            <person name="Michael M."/>
            <person name="Konstantin K."/>
            <person name="Evgenii K."/>
            <person name="Galina S."/>
            <person name="Oksana K."/>
            <person name="Andrei L."/>
        </authorList>
    </citation>
    <scope>NUCLEOTIDE SEQUENCE [LARGE SCALE GENOMIC DNA]</scope>
    <source>
        <strain evidence="2 3">80</strain>
    </source>
</reference>